<proteinExistence type="inferred from homology"/>
<feature type="domain" description="Sulfatase N-terminal" evidence="6">
    <location>
        <begin position="41"/>
        <end position="341"/>
    </location>
</feature>
<evidence type="ECO:0000256" key="4">
    <source>
        <dbReference type="ARBA" id="ARBA00022837"/>
    </source>
</evidence>
<dbReference type="InterPro" id="IPR024607">
    <property type="entry name" value="Sulfatase_CS"/>
</dbReference>
<dbReference type="PANTHER" id="PTHR42693:SF53">
    <property type="entry name" value="ENDO-4-O-SULFATASE"/>
    <property type="match status" value="1"/>
</dbReference>
<dbReference type="InterPro" id="IPR050738">
    <property type="entry name" value="Sulfatase"/>
</dbReference>
<dbReference type="Gene3D" id="3.40.720.10">
    <property type="entry name" value="Alkaline Phosphatase, subunit A"/>
    <property type="match status" value="1"/>
</dbReference>
<evidence type="ECO:0000259" key="6">
    <source>
        <dbReference type="Pfam" id="PF00884"/>
    </source>
</evidence>
<keyword evidence="3 7" id="KW-0378">Hydrolase</keyword>
<evidence type="ECO:0000256" key="1">
    <source>
        <dbReference type="ARBA" id="ARBA00008779"/>
    </source>
</evidence>
<dbReference type="Pfam" id="PF00884">
    <property type="entry name" value="Sulfatase"/>
    <property type="match status" value="1"/>
</dbReference>
<accession>A0ABX5XXL9</accession>
<dbReference type="InterPro" id="IPR017850">
    <property type="entry name" value="Alkaline_phosphatase_core_sf"/>
</dbReference>
<sequence length="523" mass="58734">MVPLLSRPPSKFPMSARIAFSLLVALTSWLSLTTAGRAAERNVIFIITDDESPTLGCYGDTAARTPAIDALAADGVVFRNAFATTASCSASRSVVMSGLHNHRNGQFGHQHHYHKFASFHDVVSLALPRVMQRAGYRTGQIGKYHVAPETVYQFETYLNANSRNAVEMAETSKAFLTNRDDERPFFLYFATSDPHRGGGVDQSSERELKPNLFGNKPNRGSFPGVNEVFFDPADVTVPPFLPDTPETREELAQYYQSCSRVDAGVARLVEILKEADLFDKTMIVFTSDHGMAFAGGKTTVYEGGLRVPFVVRDPYQTRRGVESQALISHIDITPSLLDFAGGLDAKTNGPKNPLNPNKFWKERDEALKENRNGNKPFVSYHGKSWMPVLADPTKPHHETIMASHTFHEIQMYYPMRVVRDNDYKLIWNIAHPLPYPFASDLWAASSWQAQLAKGDDAPYGQMTVGRYVQRPEFELYDMRTDPNESTNLATSSGHADVLEKYKAKLKAMQKEFDDPWILKWTYE</sequence>
<comment type="similarity">
    <text evidence="1">Belongs to the sulfatase family.</text>
</comment>
<reference evidence="7 8" key="1">
    <citation type="submission" date="2019-02" db="EMBL/GenBank/DDBJ databases">
        <title>Deep-cultivation of Planctomycetes and their phenomic and genomic characterization uncovers novel biology.</title>
        <authorList>
            <person name="Wiegand S."/>
            <person name="Jogler M."/>
            <person name="Boedeker C."/>
            <person name="Pinto D."/>
            <person name="Vollmers J."/>
            <person name="Rivas-Marin E."/>
            <person name="Kohn T."/>
            <person name="Peeters S.H."/>
            <person name="Heuer A."/>
            <person name="Rast P."/>
            <person name="Oberbeckmann S."/>
            <person name="Bunk B."/>
            <person name="Jeske O."/>
            <person name="Meyerdierks A."/>
            <person name="Storesund J.E."/>
            <person name="Kallscheuer N."/>
            <person name="Luecker S."/>
            <person name="Lage O.M."/>
            <person name="Pohl T."/>
            <person name="Merkel B.J."/>
            <person name="Hornburger P."/>
            <person name="Mueller R.-W."/>
            <person name="Bruemmer F."/>
            <person name="Labrenz M."/>
            <person name="Spormann A.M."/>
            <person name="Op den Camp H."/>
            <person name="Overmann J."/>
            <person name="Amann R."/>
            <person name="Jetten M.S.M."/>
            <person name="Mascher T."/>
            <person name="Medema M.H."/>
            <person name="Devos D.P."/>
            <person name="Kaster A.-K."/>
            <person name="Ovreas L."/>
            <person name="Rohde M."/>
            <person name="Galperin M.Y."/>
            <person name="Jogler C."/>
        </authorList>
    </citation>
    <scope>NUCLEOTIDE SEQUENCE [LARGE SCALE GENOMIC DNA]</scope>
    <source>
        <strain evidence="7 8">TBK1r</strain>
    </source>
</reference>
<dbReference type="SUPFAM" id="SSF53649">
    <property type="entry name" value="Alkaline phosphatase-like"/>
    <property type="match status" value="1"/>
</dbReference>
<keyword evidence="4" id="KW-0106">Calcium</keyword>
<evidence type="ECO:0000256" key="2">
    <source>
        <dbReference type="ARBA" id="ARBA00022723"/>
    </source>
</evidence>
<name>A0ABX5XXL9_9BACT</name>
<dbReference type="PANTHER" id="PTHR42693">
    <property type="entry name" value="ARYLSULFATASE FAMILY MEMBER"/>
    <property type="match status" value="1"/>
</dbReference>
<feature type="region of interest" description="Disordered" evidence="5">
    <location>
        <begin position="195"/>
        <end position="220"/>
    </location>
</feature>
<evidence type="ECO:0000313" key="8">
    <source>
        <dbReference type="Proteomes" id="UP000318081"/>
    </source>
</evidence>
<evidence type="ECO:0000313" key="7">
    <source>
        <dbReference type="EMBL" id="QDV86734.1"/>
    </source>
</evidence>
<organism evidence="7 8">
    <name type="scientific">Stieleria magnilauensis</name>
    <dbReference type="NCBI Taxonomy" id="2527963"/>
    <lineage>
        <taxon>Bacteria</taxon>
        <taxon>Pseudomonadati</taxon>
        <taxon>Planctomycetota</taxon>
        <taxon>Planctomycetia</taxon>
        <taxon>Pirellulales</taxon>
        <taxon>Pirellulaceae</taxon>
        <taxon>Stieleria</taxon>
    </lineage>
</organism>
<dbReference type="Proteomes" id="UP000318081">
    <property type="component" value="Chromosome"/>
</dbReference>
<evidence type="ECO:0000256" key="3">
    <source>
        <dbReference type="ARBA" id="ARBA00022801"/>
    </source>
</evidence>
<protein>
    <submittedName>
        <fullName evidence="7">Arylsulfatase</fullName>
        <ecNumber evidence="7">3.1.6.1</ecNumber>
    </submittedName>
</protein>
<dbReference type="InterPro" id="IPR000917">
    <property type="entry name" value="Sulfatase_N"/>
</dbReference>
<evidence type="ECO:0000256" key="5">
    <source>
        <dbReference type="SAM" id="MobiDB-lite"/>
    </source>
</evidence>
<keyword evidence="8" id="KW-1185">Reference proteome</keyword>
<keyword evidence="2" id="KW-0479">Metal-binding</keyword>
<dbReference type="GO" id="GO:0004065">
    <property type="term" value="F:arylsulfatase activity"/>
    <property type="evidence" value="ECO:0007669"/>
    <property type="project" value="UniProtKB-EC"/>
</dbReference>
<dbReference type="PROSITE" id="PS00149">
    <property type="entry name" value="SULFATASE_2"/>
    <property type="match status" value="1"/>
</dbReference>
<dbReference type="EMBL" id="CP036432">
    <property type="protein sequence ID" value="QDV86734.1"/>
    <property type="molecule type" value="Genomic_DNA"/>
</dbReference>
<dbReference type="EC" id="3.1.6.1" evidence="7"/>
<gene>
    <name evidence="7" type="primary">atsA_68</name>
    <name evidence="7" type="ORF">TBK1r_57540</name>
</gene>
<feature type="compositionally biased region" description="Basic and acidic residues" evidence="5">
    <location>
        <begin position="195"/>
        <end position="209"/>
    </location>
</feature>
<dbReference type="CDD" id="cd16027">
    <property type="entry name" value="SGSH"/>
    <property type="match status" value="1"/>
</dbReference>